<evidence type="ECO:0000313" key="2">
    <source>
        <dbReference type="Proteomes" id="UP001298753"/>
    </source>
</evidence>
<evidence type="ECO:0000313" key="1">
    <source>
        <dbReference type="EMBL" id="MCC2177731.1"/>
    </source>
</evidence>
<name>A0AAW4VXQ0_9FIRM</name>
<comment type="caution">
    <text evidence="1">The sequence shown here is derived from an EMBL/GenBank/DDBJ whole genome shotgun (WGS) entry which is preliminary data.</text>
</comment>
<keyword evidence="2" id="KW-1185">Reference proteome</keyword>
<dbReference type="Proteomes" id="UP001298753">
    <property type="component" value="Unassembled WGS sequence"/>
</dbReference>
<dbReference type="EMBL" id="JAJEPX010000050">
    <property type="protein sequence ID" value="MCC2177731.1"/>
    <property type="molecule type" value="Genomic_DNA"/>
</dbReference>
<sequence length="137" mass="15635">MLSARIKAIFVLLLATIVIMAVTVKNTPPVSEYMQTGIRLSDLPDLERTEFMVAKGATAVPYNYKTSAGFQELTTDLVARYEENPYRILTGTYGSSSTNLYAEEVRKIVNDYYGIYHVEYYFDHYPEYPPYSPDSET</sequence>
<organism evidence="1 2">
    <name type="scientific">Agathobaculum butyriciproducens</name>
    <dbReference type="NCBI Taxonomy" id="1628085"/>
    <lineage>
        <taxon>Bacteria</taxon>
        <taxon>Bacillati</taxon>
        <taxon>Bacillota</taxon>
        <taxon>Clostridia</taxon>
        <taxon>Eubacteriales</taxon>
        <taxon>Butyricicoccaceae</taxon>
        <taxon>Agathobaculum</taxon>
    </lineage>
</organism>
<protein>
    <submittedName>
        <fullName evidence="1">Uncharacterized protein</fullName>
    </submittedName>
</protein>
<dbReference type="RefSeq" id="WP_227601155.1">
    <property type="nucleotide sequence ID" value="NZ_JAJEPX010000050.1"/>
</dbReference>
<dbReference type="GeneID" id="98659382"/>
<dbReference type="AlphaFoldDB" id="A0AAW4VXQ0"/>
<accession>A0AAW4VXQ0</accession>
<gene>
    <name evidence="1" type="ORF">LKD22_11455</name>
</gene>
<proteinExistence type="predicted"/>
<reference evidence="1 2" key="1">
    <citation type="submission" date="2021-10" db="EMBL/GenBank/DDBJ databases">
        <title>Anaerobic single-cell dispensing facilitates the cultivation of human gut bacteria.</title>
        <authorList>
            <person name="Afrizal A."/>
        </authorList>
    </citation>
    <scope>NUCLEOTIDE SEQUENCE [LARGE SCALE GENOMIC DNA]</scope>
    <source>
        <strain evidence="1 2">CLA-AA-H270</strain>
    </source>
</reference>